<dbReference type="PANTHER" id="PTHR34934">
    <property type="entry name" value="FLAVIN-DEPENDENT THYMIDYLATE SYNTHASE"/>
    <property type="match status" value="1"/>
</dbReference>
<keyword evidence="2" id="KW-0489">Methyltransferase</keyword>
<dbReference type="SUPFAM" id="SSF69796">
    <property type="entry name" value="Thymidylate synthase-complementing protein Thy1"/>
    <property type="match status" value="1"/>
</dbReference>
<sequence length="254" mass="29309">MDALFQVVVLNQTPDPERVIYLAMHQDYSPGFVTAEDRIPDQYGEAVVKHLLEGNRGHYGPLEHPQITFGVGHFPHTVMQQARTHRVGISFDVQSFRYTGQQISTLGKFLHAGSQAQPPNEVIAKIEGLFYLPETVKQGKAKTRQGFKPVSPEAMEIILEQYRNQAIAYYRLVEECGLPYEDARNIIGYGIRQHFVVSFNCRSLMHFLDLRAKDDAQREIRYLCELMWPHFEAWCPHVAAWYYKNRWGKAKLSP</sequence>
<dbReference type="GO" id="GO:0032259">
    <property type="term" value="P:methylation"/>
    <property type="evidence" value="ECO:0007669"/>
    <property type="project" value="UniProtKB-KW"/>
</dbReference>
<evidence type="ECO:0000256" key="1">
    <source>
        <dbReference type="NCBIfam" id="TIGR02170"/>
    </source>
</evidence>
<dbReference type="Pfam" id="PF02511">
    <property type="entry name" value="Thy1"/>
    <property type="match status" value="1"/>
</dbReference>
<dbReference type="CDD" id="cd20175">
    <property type="entry name" value="ThyX"/>
    <property type="match status" value="1"/>
</dbReference>
<evidence type="ECO:0000313" key="2">
    <source>
        <dbReference type="EMBL" id="MCJ2542145.1"/>
    </source>
</evidence>
<dbReference type="PANTHER" id="PTHR34934:SF1">
    <property type="entry name" value="FLAVIN-DEPENDENT THYMIDYLATE SYNTHASE"/>
    <property type="match status" value="1"/>
</dbReference>
<keyword evidence="3" id="KW-1185">Reference proteome</keyword>
<dbReference type="RefSeq" id="WP_244349378.1">
    <property type="nucleotide sequence ID" value="NZ_JAFIRA010000007.1"/>
</dbReference>
<dbReference type="InterPro" id="IPR036098">
    <property type="entry name" value="Thymidylate_synthase_ThyX_sf"/>
</dbReference>
<dbReference type="PROSITE" id="PS51331">
    <property type="entry name" value="THYX"/>
    <property type="match status" value="1"/>
</dbReference>
<dbReference type="EMBL" id="JAFIRA010000007">
    <property type="protein sequence ID" value="MCJ2542145.1"/>
    <property type="molecule type" value="Genomic_DNA"/>
</dbReference>
<keyword evidence="2" id="KW-0808">Transferase</keyword>
<comment type="caution">
    <text evidence="2">The sequence shown here is derived from an EMBL/GenBank/DDBJ whole genome shotgun (WGS) entry which is preliminary data.</text>
</comment>
<dbReference type="NCBIfam" id="TIGR02170">
    <property type="entry name" value="thyX"/>
    <property type="match status" value="1"/>
</dbReference>
<accession>A0ABT0C8P3</accession>
<dbReference type="Gene3D" id="3.30.1360.170">
    <property type="match status" value="1"/>
</dbReference>
<dbReference type="EC" id="2.1.1.148" evidence="1"/>
<reference evidence="2" key="1">
    <citation type="submission" date="2021-02" db="EMBL/GenBank/DDBJ databases">
        <title>The CRISPR/cas machinery reduction and long-range gene transfer in the hot spring cyanobacterium Synechococcus.</title>
        <authorList>
            <person name="Dvorak P."/>
            <person name="Jahodarova E."/>
            <person name="Hasler P."/>
            <person name="Poulickova A."/>
        </authorList>
    </citation>
    <scope>NUCLEOTIDE SEQUENCE</scope>
    <source>
        <strain evidence="2">Rupite</strain>
    </source>
</reference>
<dbReference type="InterPro" id="IPR003669">
    <property type="entry name" value="Thymidylate_synthase_ThyX"/>
</dbReference>
<gene>
    <name evidence="2" type="primary">thyX</name>
    <name evidence="2" type="ORF">JX360_04360</name>
</gene>
<proteinExistence type="predicted"/>
<protein>
    <recommendedName>
        <fullName evidence="1">FAD-dependent thymidylate synthase</fullName>
        <ecNumber evidence="1">2.1.1.148</ecNumber>
    </recommendedName>
</protein>
<evidence type="ECO:0000313" key="3">
    <source>
        <dbReference type="Proteomes" id="UP000830835"/>
    </source>
</evidence>
<organism evidence="2 3">
    <name type="scientific">Thermostichus vulcanus str. 'Rupite'</name>
    <dbReference type="NCBI Taxonomy" id="2813851"/>
    <lineage>
        <taxon>Bacteria</taxon>
        <taxon>Bacillati</taxon>
        <taxon>Cyanobacteriota</taxon>
        <taxon>Cyanophyceae</taxon>
        <taxon>Thermostichales</taxon>
        <taxon>Thermostichaceae</taxon>
        <taxon>Thermostichus</taxon>
    </lineage>
</organism>
<name>A0ABT0C8P3_THEVL</name>
<dbReference type="Proteomes" id="UP000830835">
    <property type="component" value="Unassembled WGS sequence"/>
</dbReference>
<dbReference type="GO" id="GO:0050797">
    <property type="term" value="F:thymidylate synthase (FAD) activity"/>
    <property type="evidence" value="ECO:0007669"/>
    <property type="project" value="UniProtKB-EC"/>
</dbReference>